<dbReference type="InterPro" id="IPR014030">
    <property type="entry name" value="Ketoacyl_synth_N"/>
</dbReference>
<dbReference type="InterPro" id="IPR013968">
    <property type="entry name" value="PKS_KR"/>
</dbReference>
<evidence type="ECO:0000313" key="9">
    <source>
        <dbReference type="Proteomes" id="UP000012174"/>
    </source>
</evidence>
<dbReference type="SUPFAM" id="SSF53901">
    <property type="entry name" value="Thiolase-like"/>
    <property type="match status" value="1"/>
</dbReference>
<evidence type="ECO:0000259" key="7">
    <source>
        <dbReference type="PROSITE" id="PS52004"/>
    </source>
</evidence>
<dbReference type="KEGG" id="ela:UCREL1_5259"/>
<evidence type="ECO:0000256" key="4">
    <source>
        <dbReference type="ARBA" id="ARBA00023002"/>
    </source>
</evidence>
<dbReference type="GO" id="GO:0004312">
    <property type="term" value="F:fatty acid synthase activity"/>
    <property type="evidence" value="ECO:0007669"/>
    <property type="project" value="TreeGrafter"/>
</dbReference>
<dbReference type="Gene3D" id="3.40.47.10">
    <property type="match status" value="2"/>
</dbReference>
<accession>M7TCX4</accession>
<sequence length="522" mass="56683">MKTLGTMFAEDVDPADFDAPFFGINYLEACSMDLQQRQLMEVSYECLENAGIPLEKLSGQRVGISVDAACSSTLTALGMACLYLGNYQVDASPSGRCHTFDKKADGYVAAEAINVIFLKRLRDAVRDGDPIRAVIRGTAVNSAGKTPGITMPDAGAQAKAIRAAYANAKIPEAEFRLPSSKRGRLETTSKQGDRVLIHAATGGVGISAIQLCNFIGAEIYATIGTQEKRDFLKLNYKIPDERIFSSRTLEHTGGKGVDVILNSLAGDLLQESWCIIANGEDVRRAFRDASAPIAGVIQGSMVLCDQQDASLDFFTLLSSVSGLCGNKGQANYAAANAFLDAFASSRRSLGLSACSVDLGVIADVGYMAERDYLKSRYDDAVWHVIDERLLRKIFGFSILQQQQPAPVNIQSASQMITGLRVAKSKQAIAAIRVMIRSKAENKATLDMTSHMLNDYLMRSLRLSDPLDFARPLSAYGIDSLAAVEFRKFLKVELHVELTTIEVVNAPSLVSICEKIIEQISKM</sequence>
<evidence type="ECO:0000259" key="6">
    <source>
        <dbReference type="PROSITE" id="PS50075"/>
    </source>
</evidence>
<keyword evidence="1" id="KW-0596">Phosphopantetheine</keyword>
<feature type="domain" description="Carrier" evidence="6">
    <location>
        <begin position="429"/>
        <end position="519"/>
    </location>
</feature>
<dbReference type="PROSITE" id="PS52004">
    <property type="entry name" value="KS3_2"/>
    <property type="match status" value="1"/>
</dbReference>
<dbReference type="InterPro" id="IPR050091">
    <property type="entry name" value="PKS_NRPS_Biosynth_Enz"/>
</dbReference>
<gene>
    <name evidence="8" type="ORF">UCREL1_5259</name>
</gene>
<dbReference type="InterPro" id="IPR036736">
    <property type="entry name" value="ACP-like_sf"/>
</dbReference>
<organism evidence="8 9">
    <name type="scientific">Eutypa lata (strain UCR-EL1)</name>
    <name type="common">Grapevine dieback disease fungus</name>
    <name type="synonym">Eutypa armeniacae</name>
    <dbReference type="NCBI Taxonomy" id="1287681"/>
    <lineage>
        <taxon>Eukaryota</taxon>
        <taxon>Fungi</taxon>
        <taxon>Dikarya</taxon>
        <taxon>Ascomycota</taxon>
        <taxon>Pezizomycotina</taxon>
        <taxon>Sordariomycetes</taxon>
        <taxon>Xylariomycetidae</taxon>
        <taxon>Xylariales</taxon>
        <taxon>Diatrypaceae</taxon>
        <taxon>Eutypa</taxon>
    </lineage>
</organism>
<evidence type="ECO:0000256" key="2">
    <source>
        <dbReference type="ARBA" id="ARBA00022553"/>
    </source>
</evidence>
<reference evidence="9" key="1">
    <citation type="journal article" date="2013" name="Genome Announc.">
        <title>Draft genome sequence of the grapevine dieback fungus Eutypa lata UCR-EL1.</title>
        <authorList>
            <person name="Blanco-Ulate B."/>
            <person name="Rolshausen P.E."/>
            <person name="Cantu D."/>
        </authorList>
    </citation>
    <scope>NUCLEOTIDE SEQUENCE [LARGE SCALE GENOMIC DNA]</scope>
    <source>
        <strain evidence="9">UCR-EL1</strain>
    </source>
</reference>
<dbReference type="InterPro" id="IPR057326">
    <property type="entry name" value="KR_dom"/>
</dbReference>
<dbReference type="Gene3D" id="3.40.50.720">
    <property type="entry name" value="NAD(P)-binding Rossmann-like Domain"/>
    <property type="match status" value="1"/>
</dbReference>
<dbReference type="CDD" id="cd05195">
    <property type="entry name" value="enoyl_red"/>
    <property type="match status" value="1"/>
</dbReference>
<dbReference type="HOGENOM" id="CLU_521777_0_0_1"/>
<dbReference type="SMART" id="SM00825">
    <property type="entry name" value="PKS_KS"/>
    <property type="match status" value="1"/>
</dbReference>
<dbReference type="Pfam" id="PF08659">
    <property type="entry name" value="KR"/>
    <property type="match status" value="1"/>
</dbReference>
<name>M7TCX4_EUTLA</name>
<dbReference type="SUPFAM" id="SSF51735">
    <property type="entry name" value="NAD(P)-binding Rossmann-fold domains"/>
    <property type="match status" value="2"/>
</dbReference>
<proteinExistence type="predicted"/>
<dbReference type="InterPro" id="IPR020841">
    <property type="entry name" value="PKS_Beta-ketoAc_synthase_dom"/>
</dbReference>
<dbReference type="GO" id="GO:0031177">
    <property type="term" value="F:phosphopantetheine binding"/>
    <property type="evidence" value="ECO:0007669"/>
    <property type="project" value="InterPro"/>
</dbReference>
<keyword evidence="9" id="KW-1185">Reference proteome</keyword>
<feature type="domain" description="Ketosynthase family 3 (KS3)" evidence="7">
    <location>
        <begin position="1"/>
        <end position="263"/>
    </location>
</feature>
<dbReference type="EMBL" id="KB706361">
    <property type="protein sequence ID" value="EMR67746.1"/>
    <property type="molecule type" value="Genomic_DNA"/>
</dbReference>
<dbReference type="GO" id="GO:0006633">
    <property type="term" value="P:fatty acid biosynthetic process"/>
    <property type="evidence" value="ECO:0007669"/>
    <property type="project" value="TreeGrafter"/>
</dbReference>
<protein>
    <submittedName>
        <fullName evidence="8">Putative polyketide synthase protein</fullName>
    </submittedName>
</protein>
<dbReference type="Pfam" id="PF00550">
    <property type="entry name" value="PP-binding"/>
    <property type="match status" value="1"/>
</dbReference>
<dbReference type="Proteomes" id="UP000012174">
    <property type="component" value="Unassembled WGS sequence"/>
</dbReference>
<dbReference type="SMART" id="SM00823">
    <property type="entry name" value="PKS_PP"/>
    <property type="match status" value="1"/>
</dbReference>
<dbReference type="OrthoDB" id="4772647at2759"/>
<dbReference type="InterPro" id="IPR036291">
    <property type="entry name" value="NAD(P)-bd_dom_sf"/>
</dbReference>
<dbReference type="InterPro" id="IPR014031">
    <property type="entry name" value="Ketoacyl_synth_C"/>
</dbReference>
<dbReference type="eggNOG" id="KOG1202">
    <property type="taxonomic scope" value="Eukaryota"/>
</dbReference>
<dbReference type="PANTHER" id="PTHR43775">
    <property type="entry name" value="FATTY ACID SYNTHASE"/>
    <property type="match status" value="1"/>
</dbReference>
<dbReference type="SMART" id="SM00822">
    <property type="entry name" value="PKS_KR"/>
    <property type="match status" value="1"/>
</dbReference>
<keyword evidence="2" id="KW-0597">Phosphoprotein</keyword>
<dbReference type="InterPro" id="IPR020843">
    <property type="entry name" value="ER"/>
</dbReference>
<dbReference type="Gene3D" id="1.10.1200.10">
    <property type="entry name" value="ACP-like"/>
    <property type="match status" value="1"/>
</dbReference>
<dbReference type="GO" id="GO:0016491">
    <property type="term" value="F:oxidoreductase activity"/>
    <property type="evidence" value="ECO:0007669"/>
    <property type="project" value="UniProtKB-KW"/>
</dbReference>
<evidence type="ECO:0000313" key="8">
    <source>
        <dbReference type="EMBL" id="EMR67746.1"/>
    </source>
</evidence>
<dbReference type="InterPro" id="IPR020806">
    <property type="entry name" value="PKS_PP-bd"/>
</dbReference>
<dbReference type="AlphaFoldDB" id="M7TCX4"/>
<evidence type="ECO:0000256" key="3">
    <source>
        <dbReference type="ARBA" id="ARBA00022679"/>
    </source>
</evidence>
<dbReference type="Pfam" id="PF02801">
    <property type="entry name" value="Ketoacyl-synt_C"/>
    <property type="match status" value="1"/>
</dbReference>
<dbReference type="GO" id="GO:0044550">
    <property type="term" value="P:secondary metabolite biosynthetic process"/>
    <property type="evidence" value="ECO:0007669"/>
    <property type="project" value="UniProtKB-ARBA"/>
</dbReference>
<dbReference type="Gene3D" id="3.90.180.10">
    <property type="entry name" value="Medium-chain alcohol dehydrogenases, catalytic domain"/>
    <property type="match status" value="1"/>
</dbReference>
<dbReference type="CDD" id="cd00833">
    <property type="entry name" value="PKS"/>
    <property type="match status" value="1"/>
</dbReference>
<dbReference type="Pfam" id="PF00109">
    <property type="entry name" value="ketoacyl-synt"/>
    <property type="match status" value="2"/>
</dbReference>
<keyword evidence="5" id="KW-0511">Multifunctional enzyme</keyword>
<dbReference type="PROSITE" id="PS50075">
    <property type="entry name" value="CARRIER"/>
    <property type="match status" value="1"/>
</dbReference>
<dbReference type="SUPFAM" id="SSF47336">
    <property type="entry name" value="ACP-like"/>
    <property type="match status" value="1"/>
</dbReference>
<dbReference type="SMART" id="SM00829">
    <property type="entry name" value="PKS_ER"/>
    <property type="match status" value="1"/>
</dbReference>
<keyword evidence="4" id="KW-0560">Oxidoreductase</keyword>
<dbReference type="InterPro" id="IPR016039">
    <property type="entry name" value="Thiolase-like"/>
</dbReference>
<dbReference type="PANTHER" id="PTHR43775:SF18">
    <property type="entry name" value="ENZYME, PUTATIVE (JCVI)-RELATED"/>
    <property type="match status" value="1"/>
</dbReference>
<evidence type="ECO:0000256" key="1">
    <source>
        <dbReference type="ARBA" id="ARBA00022450"/>
    </source>
</evidence>
<keyword evidence="3" id="KW-0808">Transferase</keyword>
<evidence type="ECO:0000256" key="5">
    <source>
        <dbReference type="ARBA" id="ARBA00023268"/>
    </source>
</evidence>
<dbReference type="InterPro" id="IPR009081">
    <property type="entry name" value="PP-bd_ACP"/>
</dbReference>